<reference evidence="1" key="1">
    <citation type="submission" date="2022-12" db="EMBL/GenBank/DDBJ databases">
        <title>Isolation and characterisation of novel Methanocorpusculum spp. from native Australian herbivores indicates the genus is ancestrally host-associated.</title>
        <authorList>
            <person name="Volmer J.G."/>
            <person name="Soo R.M."/>
            <person name="Evans P.N."/>
            <person name="Hoedt E.C."/>
            <person name="Astorga Alsina A.L."/>
            <person name="Woodcroft B.J."/>
            <person name="Tyson G.W."/>
            <person name="Hugenholtz P."/>
            <person name="Morrison M."/>
        </authorList>
    </citation>
    <scope>NUCLEOTIDE SEQUENCE</scope>
    <source>
        <strain evidence="1">MG</strain>
    </source>
</reference>
<dbReference type="EMBL" id="JAPTGB010000014">
    <property type="protein sequence ID" value="MCZ0861021.1"/>
    <property type="molecule type" value="Genomic_DNA"/>
</dbReference>
<gene>
    <name evidence="1" type="ORF">O0S10_07250</name>
</gene>
<evidence type="ECO:0000313" key="2">
    <source>
        <dbReference type="Proteomes" id="UP001141422"/>
    </source>
</evidence>
<proteinExistence type="predicted"/>
<sequence>MGKAEIFVCPHCGREIWISEGLGFADCPEIVFTCRTGEYPHLRERMEPPAYQQTRDLLNAGAAPFDIDGLPQQNRYGRNCYICPDCHILQSRFTITLQLPDGTLFIPEYRCETCNAPLRPYPKRSKKPALLHCKNCNTTFDMHAENITRMMAWID</sequence>
<keyword evidence="2" id="KW-1185">Reference proteome</keyword>
<evidence type="ECO:0000313" key="1">
    <source>
        <dbReference type="EMBL" id="MCZ0861021.1"/>
    </source>
</evidence>
<dbReference type="Proteomes" id="UP001141422">
    <property type="component" value="Unassembled WGS sequence"/>
</dbReference>
<protein>
    <submittedName>
        <fullName evidence="1">Uncharacterized protein</fullName>
    </submittedName>
</protein>
<dbReference type="RefSeq" id="WP_268925216.1">
    <property type="nucleotide sequence ID" value="NZ_JAPTGB010000014.1"/>
</dbReference>
<name>A0ABT4IH01_9EURY</name>
<organism evidence="1 2">
    <name type="scientific">Methanocorpusculum petauri</name>
    <dbReference type="NCBI Taxonomy" id="3002863"/>
    <lineage>
        <taxon>Archaea</taxon>
        <taxon>Methanobacteriati</taxon>
        <taxon>Methanobacteriota</taxon>
        <taxon>Stenosarchaea group</taxon>
        <taxon>Methanomicrobia</taxon>
        <taxon>Methanomicrobiales</taxon>
        <taxon>Methanocorpusculaceae</taxon>
        <taxon>Methanocorpusculum</taxon>
    </lineage>
</organism>
<comment type="caution">
    <text evidence="1">The sequence shown here is derived from an EMBL/GenBank/DDBJ whole genome shotgun (WGS) entry which is preliminary data.</text>
</comment>
<accession>A0ABT4IH01</accession>